<sequence>MKFKYVLKLSFSNLSRRKVKTIISILLMTVALTIFILTLSFSSSLNQYFNSNLENNVGCRSLFVDYDYKLYSEAKIIDIVSKYQHVSAAIPQGDLGQQISADQFVGQFQIPNIGSNNGEIMIKGGNNKTVPKIIAGRNFKDDETNVAIVPDKFIPDSRIESAKGIKADSILDGKSLLGKEVIGKYNSNNSSKTYKFTIVGVFDTDKSNENGDIFYVPYKDIDIIYRAQNESINNTTEGGYPIEIVVDNYKNVDAVMNELYKNNMVPSVKVRLNTQLPLYINLLGGGLSVVIFIVVLINIAMTTINSIKDRTSEIGMLKAIGYRNKIVLLMLNLETIIIGIIGFVIAMGISSGALIYVSRRIKDQNPTDNMHVSANLIAVLIALVLSVIVPVIACISSSIRTMKIQPSYAMKE</sequence>
<dbReference type="EMBL" id="BROD01000001">
    <property type="protein sequence ID" value="GKX66708.1"/>
    <property type="molecule type" value="Genomic_DNA"/>
</dbReference>
<accession>A0ACB5RBT6</accession>
<dbReference type="Proteomes" id="UP001058074">
    <property type="component" value="Unassembled WGS sequence"/>
</dbReference>
<evidence type="ECO:0000313" key="2">
    <source>
        <dbReference type="Proteomes" id="UP001058074"/>
    </source>
</evidence>
<proteinExistence type="predicted"/>
<protein>
    <submittedName>
        <fullName evidence="1">Uncharacterized protein</fullName>
    </submittedName>
</protein>
<name>A0ACB5RBT6_9CLOT</name>
<gene>
    <name evidence="1" type="ORF">rsdtw13_19660</name>
</gene>
<reference evidence="1" key="1">
    <citation type="journal article" date="2025" name="Int. J. Syst. Evol. Microbiol.">
        <title>Inconstantimicrobium mannanitabidum sp. nov., a novel member of the family Clostridiaceae isolated from anoxic soil under the treatment of reductive soil disinfestation.</title>
        <authorList>
            <person name="Ueki A."/>
            <person name="Tonouchi A."/>
            <person name="Honma S."/>
            <person name="Kaku N."/>
            <person name="Ueki K."/>
        </authorList>
    </citation>
    <scope>NUCLEOTIDE SEQUENCE</scope>
    <source>
        <strain evidence="1">TW13</strain>
    </source>
</reference>
<organism evidence="1 2">
    <name type="scientific">Inconstantimicrobium mannanitabidum</name>
    <dbReference type="NCBI Taxonomy" id="1604901"/>
    <lineage>
        <taxon>Bacteria</taxon>
        <taxon>Bacillati</taxon>
        <taxon>Bacillota</taxon>
        <taxon>Clostridia</taxon>
        <taxon>Eubacteriales</taxon>
        <taxon>Clostridiaceae</taxon>
        <taxon>Inconstantimicrobium</taxon>
    </lineage>
</organism>
<keyword evidence="2" id="KW-1185">Reference proteome</keyword>
<comment type="caution">
    <text evidence="1">The sequence shown here is derived from an EMBL/GenBank/DDBJ whole genome shotgun (WGS) entry which is preliminary data.</text>
</comment>
<evidence type="ECO:0000313" key="1">
    <source>
        <dbReference type="EMBL" id="GKX66708.1"/>
    </source>
</evidence>